<accession>A0A9P7D0V9</accession>
<reference evidence="2" key="1">
    <citation type="journal article" date="2020" name="New Phytol.">
        <title>Comparative genomics reveals dynamic genome evolution in host specialist ectomycorrhizal fungi.</title>
        <authorList>
            <person name="Lofgren L.A."/>
            <person name="Nguyen N.H."/>
            <person name="Vilgalys R."/>
            <person name="Ruytinx J."/>
            <person name="Liao H.L."/>
            <person name="Branco S."/>
            <person name="Kuo A."/>
            <person name="LaButti K."/>
            <person name="Lipzen A."/>
            <person name="Andreopoulos W."/>
            <person name="Pangilinan J."/>
            <person name="Riley R."/>
            <person name="Hundley H."/>
            <person name="Na H."/>
            <person name="Barry K."/>
            <person name="Grigoriev I.V."/>
            <person name="Stajich J.E."/>
            <person name="Kennedy P.G."/>
        </authorList>
    </citation>
    <scope>NUCLEOTIDE SEQUENCE</scope>
    <source>
        <strain evidence="2">DOB743</strain>
    </source>
</reference>
<evidence type="ECO:0000256" key="1">
    <source>
        <dbReference type="SAM" id="MobiDB-lite"/>
    </source>
</evidence>
<name>A0A9P7D0V9_9AGAM</name>
<dbReference type="Proteomes" id="UP000714275">
    <property type="component" value="Unassembled WGS sequence"/>
</dbReference>
<dbReference type="EMBL" id="JABBWD010000037">
    <property type="protein sequence ID" value="KAG1774932.1"/>
    <property type="molecule type" value="Genomic_DNA"/>
</dbReference>
<protein>
    <submittedName>
        <fullName evidence="2">Uncharacterized protein</fullName>
    </submittedName>
</protein>
<comment type="caution">
    <text evidence="2">The sequence shown here is derived from an EMBL/GenBank/DDBJ whole genome shotgun (WGS) entry which is preliminary data.</text>
</comment>
<evidence type="ECO:0000313" key="3">
    <source>
        <dbReference type="Proteomes" id="UP000714275"/>
    </source>
</evidence>
<proteinExistence type="predicted"/>
<feature type="region of interest" description="Disordered" evidence="1">
    <location>
        <begin position="100"/>
        <end position="121"/>
    </location>
</feature>
<feature type="compositionally biased region" description="Basic and acidic residues" evidence="1">
    <location>
        <begin position="104"/>
        <end position="121"/>
    </location>
</feature>
<organism evidence="2 3">
    <name type="scientific">Suillus placidus</name>
    <dbReference type="NCBI Taxonomy" id="48579"/>
    <lineage>
        <taxon>Eukaryota</taxon>
        <taxon>Fungi</taxon>
        <taxon>Dikarya</taxon>
        <taxon>Basidiomycota</taxon>
        <taxon>Agaricomycotina</taxon>
        <taxon>Agaricomycetes</taxon>
        <taxon>Agaricomycetidae</taxon>
        <taxon>Boletales</taxon>
        <taxon>Suillineae</taxon>
        <taxon>Suillaceae</taxon>
        <taxon>Suillus</taxon>
    </lineage>
</organism>
<evidence type="ECO:0000313" key="2">
    <source>
        <dbReference type="EMBL" id="KAG1774932.1"/>
    </source>
</evidence>
<gene>
    <name evidence="2" type="ORF">EV702DRAFT_1199772</name>
</gene>
<sequence length="405" mass="43760">MPEHIFDDTHAEVADFLIQKPGNFRFSTSIESDALTLSFHATPFSPLTNSDENHSLPSLSYSLIQWDDLSDDPDGPNIVDANGLVPAAVSQFRARSQDSVGKVSTDHLSKDHFPNGSRADDFEGVDLTAGEGEFLHNSDWVQQLTKSMPIIHHPPHGTKSWGNAILPNGTHYPGHALLPNVTQPLGDTILPNGTHFSGHALSPNVTQSLGNTILPNGIHYSGHALSPNATQSLGNAILPNNTQTSGTSMTNVPNTHLTNAIATPYTYNILPVLSAPNEPCSDCNPTFGLDLDPNLHTDSLIPHIDTIQDNVRVRDFAQEGHQAQEVKTEPELEEGEIIQGHQAYVPEDGHIESNDVCDALTMLISRAAQDEHVGPFINYHSHLSTACTPPYASPIISSPSAYSID</sequence>
<keyword evidence="3" id="KW-1185">Reference proteome</keyword>
<dbReference type="OrthoDB" id="2693300at2759"/>
<dbReference type="AlphaFoldDB" id="A0A9P7D0V9"/>